<evidence type="ECO:0000313" key="4">
    <source>
        <dbReference type="Proteomes" id="UP001302676"/>
    </source>
</evidence>
<feature type="region of interest" description="Disordered" evidence="1">
    <location>
        <begin position="173"/>
        <end position="210"/>
    </location>
</feature>
<keyword evidence="2" id="KW-0472">Membrane</keyword>
<evidence type="ECO:0000256" key="1">
    <source>
        <dbReference type="SAM" id="MobiDB-lite"/>
    </source>
</evidence>
<feature type="compositionally biased region" description="Low complexity" evidence="1">
    <location>
        <begin position="173"/>
        <end position="205"/>
    </location>
</feature>
<evidence type="ECO:0000313" key="3">
    <source>
        <dbReference type="EMBL" id="KAK4139404.1"/>
    </source>
</evidence>
<feature type="region of interest" description="Disordered" evidence="1">
    <location>
        <begin position="1"/>
        <end position="124"/>
    </location>
</feature>
<dbReference type="EMBL" id="MU853665">
    <property type="protein sequence ID" value="KAK4139404.1"/>
    <property type="molecule type" value="Genomic_DNA"/>
</dbReference>
<feature type="compositionally biased region" description="Low complexity" evidence="1">
    <location>
        <begin position="86"/>
        <end position="100"/>
    </location>
</feature>
<keyword evidence="2" id="KW-1133">Transmembrane helix</keyword>
<dbReference type="AlphaFoldDB" id="A0AAN6ZJ18"/>
<sequence length="308" mass="33269">MGRKADENLPEVVQNQPAPRTGEYAPEVVPDSSPEAAQQRYFQESDKYPALYDNSPKFPHEPPPPGGYSPDQQYQQPHNQAWSPDAAYPVSAVSPNSSVPWQSFPDGGEDQQTYVGSEPPEPEKRICGLRKRTFIIVAAILGVVIVAVAIGGGVGGAMSARNSSAAAAETSSAASSTASPSSTSSSASASASSTTSEEPTPTPTSLVNTDPSVFDQRIAFQGWNKENITGKATQIYPHLGVYDLEFPIHSYIWVSNQTDCCVNFCDLDAKQHGYACSSKWQNHSSFAFPRIVLWCGNRNHVPDQQRCK</sequence>
<reference evidence="3" key="1">
    <citation type="journal article" date="2023" name="Mol. Phylogenet. Evol.">
        <title>Genome-scale phylogeny and comparative genomics of the fungal order Sordariales.</title>
        <authorList>
            <person name="Hensen N."/>
            <person name="Bonometti L."/>
            <person name="Westerberg I."/>
            <person name="Brannstrom I.O."/>
            <person name="Guillou S."/>
            <person name="Cros-Aarteil S."/>
            <person name="Calhoun S."/>
            <person name="Haridas S."/>
            <person name="Kuo A."/>
            <person name="Mondo S."/>
            <person name="Pangilinan J."/>
            <person name="Riley R."/>
            <person name="LaButti K."/>
            <person name="Andreopoulos B."/>
            <person name="Lipzen A."/>
            <person name="Chen C."/>
            <person name="Yan M."/>
            <person name="Daum C."/>
            <person name="Ng V."/>
            <person name="Clum A."/>
            <person name="Steindorff A."/>
            <person name="Ohm R.A."/>
            <person name="Martin F."/>
            <person name="Silar P."/>
            <person name="Natvig D.O."/>
            <person name="Lalanne C."/>
            <person name="Gautier V."/>
            <person name="Ament-Velasquez S.L."/>
            <person name="Kruys A."/>
            <person name="Hutchinson M.I."/>
            <person name="Powell A.J."/>
            <person name="Barry K."/>
            <person name="Miller A.N."/>
            <person name="Grigoriev I.V."/>
            <person name="Debuchy R."/>
            <person name="Gladieux P."/>
            <person name="Hiltunen Thoren M."/>
            <person name="Johannesson H."/>
        </authorList>
    </citation>
    <scope>NUCLEOTIDE SEQUENCE</scope>
    <source>
        <strain evidence="3">CBS 141.50</strain>
    </source>
</reference>
<keyword evidence="2" id="KW-0812">Transmembrane</keyword>
<dbReference type="RefSeq" id="XP_062632775.1">
    <property type="nucleotide sequence ID" value="XM_062785053.1"/>
</dbReference>
<gene>
    <name evidence="3" type="ORF">C8A04DRAFT_40756</name>
</gene>
<dbReference type="GeneID" id="87821666"/>
<organism evidence="3 4">
    <name type="scientific">Dichotomopilus funicola</name>
    <dbReference type="NCBI Taxonomy" id="1934379"/>
    <lineage>
        <taxon>Eukaryota</taxon>
        <taxon>Fungi</taxon>
        <taxon>Dikarya</taxon>
        <taxon>Ascomycota</taxon>
        <taxon>Pezizomycotina</taxon>
        <taxon>Sordariomycetes</taxon>
        <taxon>Sordariomycetidae</taxon>
        <taxon>Sordariales</taxon>
        <taxon>Chaetomiaceae</taxon>
        <taxon>Dichotomopilus</taxon>
    </lineage>
</organism>
<proteinExistence type="predicted"/>
<feature type="compositionally biased region" description="Low complexity" evidence="1">
    <location>
        <begin position="68"/>
        <end position="77"/>
    </location>
</feature>
<name>A0AAN6ZJ18_9PEZI</name>
<protein>
    <submittedName>
        <fullName evidence="3">Uncharacterized protein</fullName>
    </submittedName>
</protein>
<reference evidence="3" key="2">
    <citation type="submission" date="2023-05" db="EMBL/GenBank/DDBJ databases">
        <authorList>
            <consortium name="Lawrence Berkeley National Laboratory"/>
            <person name="Steindorff A."/>
            <person name="Hensen N."/>
            <person name="Bonometti L."/>
            <person name="Westerberg I."/>
            <person name="Brannstrom I.O."/>
            <person name="Guillou S."/>
            <person name="Cros-Aarteil S."/>
            <person name="Calhoun S."/>
            <person name="Haridas S."/>
            <person name="Kuo A."/>
            <person name="Mondo S."/>
            <person name="Pangilinan J."/>
            <person name="Riley R."/>
            <person name="Labutti K."/>
            <person name="Andreopoulos B."/>
            <person name="Lipzen A."/>
            <person name="Chen C."/>
            <person name="Yanf M."/>
            <person name="Daum C."/>
            <person name="Ng V."/>
            <person name="Clum A."/>
            <person name="Ohm R."/>
            <person name="Martin F."/>
            <person name="Silar P."/>
            <person name="Natvig D."/>
            <person name="Lalanne C."/>
            <person name="Gautier V."/>
            <person name="Ament-Velasquez S.L."/>
            <person name="Kruys A."/>
            <person name="Hutchinson M.I."/>
            <person name="Powell A.J."/>
            <person name="Barry K."/>
            <person name="Miller A.N."/>
            <person name="Grigoriev I.V."/>
            <person name="Debuchy R."/>
            <person name="Gladieux P."/>
            <person name="Thoren M.H."/>
            <person name="Johannesson H."/>
        </authorList>
    </citation>
    <scope>NUCLEOTIDE SEQUENCE</scope>
    <source>
        <strain evidence="3">CBS 141.50</strain>
    </source>
</reference>
<keyword evidence="4" id="KW-1185">Reference proteome</keyword>
<accession>A0AAN6ZJ18</accession>
<dbReference type="Proteomes" id="UP001302676">
    <property type="component" value="Unassembled WGS sequence"/>
</dbReference>
<feature type="transmembrane region" description="Helical" evidence="2">
    <location>
        <begin position="134"/>
        <end position="154"/>
    </location>
</feature>
<evidence type="ECO:0000256" key="2">
    <source>
        <dbReference type="SAM" id="Phobius"/>
    </source>
</evidence>
<comment type="caution">
    <text evidence="3">The sequence shown here is derived from an EMBL/GenBank/DDBJ whole genome shotgun (WGS) entry which is preliminary data.</text>
</comment>